<dbReference type="EMBL" id="DF143913">
    <property type="protein sequence ID" value="GAA54691.1"/>
    <property type="molecule type" value="Genomic_DNA"/>
</dbReference>
<proteinExistence type="predicted"/>
<accession>G7YP10</accession>
<keyword evidence="2" id="KW-1185">Reference proteome</keyword>
<reference evidence="1" key="1">
    <citation type="journal article" date="2011" name="Genome Biol.">
        <title>The draft genome of the carcinogenic human liver fluke Clonorchis sinensis.</title>
        <authorList>
            <person name="Wang X."/>
            <person name="Chen W."/>
            <person name="Huang Y."/>
            <person name="Sun J."/>
            <person name="Men J."/>
            <person name="Liu H."/>
            <person name="Luo F."/>
            <person name="Guo L."/>
            <person name="Lv X."/>
            <person name="Deng C."/>
            <person name="Zhou C."/>
            <person name="Fan Y."/>
            <person name="Li X."/>
            <person name="Huang L."/>
            <person name="Hu Y."/>
            <person name="Liang C."/>
            <person name="Hu X."/>
            <person name="Xu J."/>
            <person name="Yu X."/>
        </authorList>
    </citation>
    <scope>NUCLEOTIDE SEQUENCE [LARGE SCALE GENOMIC DNA]</scope>
    <source>
        <strain evidence="1">Henan</strain>
    </source>
</reference>
<organism evidence="1 2">
    <name type="scientific">Clonorchis sinensis</name>
    <name type="common">Chinese liver fluke</name>
    <dbReference type="NCBI Taxonomy" id="79923"/>
    <lineage>
        <taxon>Eukaryota</taxon>
        <taxon>Metazoa</taxon>
        <taxon>Spiralia</taxon>
        <taxon>Lophotrochozoa</taxon>
        <taxon>Platyhelminthes</taxon>
        <taxon>Trematoda</taxon>
        <taxon>Digenea</taxon>
        <taxon>Opisthorchiida</taxon>
        <taxon>Opisthorchiata</taxon>
        <taxon>Opisthorchiidae</taxon>
        <taxon>Clonorchis</taxon>
    </lineage>
</organism>
<evidence type="ECO:0000313" key="2">
    <source>
        <dbReference type="Proteomes" id="UP000008909"/>
    </source>
</evidence>
<evidence type="ECO:0000313" key="1">
    <source>
        <dbReference type="EMBL" id="GAA54691.1"/>
    </source>
</evidence>
<sequence>MNAMRDLLYSVGTTKKTEQTLDRLRKTEQFADRVVDYLLGIVVWTLELANTGTVSNYSPTHSKVVFSISVELLRQCVDELGTYAQNRFLERLPRLNKNRFKDESIQLLEIVDGPKEEELWRIYFDRSGGGKHSSRTPEVKPSDKTHDTRHFTCTLNWNHGLFVTFDCDTVARKIYGKTKRGHMHRFDQYANGVRQLLSCGGITLLLLSDKCDLIKYAQLGLLKRTKNQKQHSLNIQRFTALYQTQAARVSADQGQTTPPQYAARDSLVPRPGRALERVSSQIQQIGESADITGCSVIYVETPDVVLRKKVALETLLFGQSGCQRSKGCANSNTIEPDNSPNAWATQSVRRPVSGVAFLVKQSLFIWIAEMSASCGHVDNTGPHRIAFAFSDPVYSKSVYWIRVSHGIAIVQCKAILPNLAVTSAQFHVPSRFYVQRNVLRRAEEGGLWDI</sequence>
<gene>
    <name evidence="1" type="ORF">CLF_104839</name>
</gene>
<dbReference type="Proteomes" id="UP000008909">
    <property type="component" value="Unassembled WGS sequence"/>
</dbReference>
<dbReference type="AlphaFoldDB" id="G7YP10"/>
<name>G7YP10_CLOSI</name>
<reference key="2">
    <citation type="submission" date="2011-10" db="EMBL/GenBank/DDBJ databases">
        <title>The genome and transcriptome sequence of Clonorchis sinensis provide insights into the carcinogenic liver fluke.</title>
        <authorList>
            <person name="Wang X."/>
            <person name="Huang Y."/>
            <person name="Chen W."/>
            <person name="Liu H."/>
            <person name="Guo L."/>
            <person name="Chen Y."/>
            <person name="Luo F."/>
            <person name="Zhou W."/>
            <person name="Sun J."/>
            <person name="Mao Q."/>
            <person name="Liang P."/>
            <person name="Zhou C."/>
            <person name="Tian Y."/>
            <person name="Men J."/>
            <person name="Lv X."/>
            <person name="Huang L."/>
            <person name="Zhou J."/>
            <person name="Hu Y."/>
            <person name="Li R."/>
            <person name="Zhang F."/>
            <person name="Lei H."/>
            <person name="Li X."/>
            <person name="Hu X."/>
            <person name="Liang C."/>
            <person name="Xu J."/>
            <person name="Wu Z."/>
            <person name="Yu X."/>
        </authorList>
    </citation>
    <scope>NUCLEOTIDE SEQUENCE</scope>
    <source>
        <strain>Henan</strain>
    </source>
</reference>
<protein>
    <submittedName>
        <fullName evidence="1">Uncharacterized protein</fullName>
    </submittedName>
</protein>